<dbReference type="Proteomes" id="UP000597444">
    <property type="component" value="Unassembled WGS sequence"/>
</dbReference>
<proteinExistence type="predicted"/>
<dbReference type="EMBL" id="BNJK01000002">
    <property type="protein sequence ID" value="GHO99522.1"/>
    <property type="molecule type" value="Genomic_DNA"/>
</dbReference>
<evidence type="ECO:0000313" key="2">
    <source>
        <dbReference type="Proteomes" id="UP000597444"/>
    </source>
</evidence>
<sequence>MDRFEAVQWLQKELEGEGKAASLVDQLQETWQTLDMLGEYLLPETVIELLLAHDMPRRSTGPTVRLDIGLSELFALKAAVGHYDTTLRSSDVGDEEKLALAAVEQLQQRILDAVVQPPTEEQP</sequence>
<keyword evidence="2" id="KW-1185">Reference proteome</keyword>
<reference evidence="1" key="1">
    <citation type="submission" date="2020-10" db="EMBL/GenBank/DDBJ databases">
        <title>Taxonomic study of unclassified bacteria belonging to the class Ktedonobacteria.</title>
        <authorList>
            <person name="Yabe S."/>
            <person name="Wang C.M."/>
            <person name="Zheng Y."/>
            <person name="Sakai Y."/>
            <person name="Cavaletti L."/>
            <person name="Monciardini P."/>
            <person name="Donadio S."/>
        </authorList>
    </citation>
    <scope>NUCLEOTIDE SEQUENCE</scope>
    <source>
        <strain evidence="1">ID150040</strain>
    </source>
</reference>
<comment type="caution">
    <text evidence="1">The sequence shown here is derived from an EMBL/GenBank/DDBJ whole genome shotgun (WGS) entry which is preliminary data.</text>
</comment>
<dbReference type="RefSeq" id="WP_220210163.1">
    <property type="nucleotide sequence ID" value="NZ_BNJK01000002.1"/>
</dbReference>
<accession>A0A8J3IZA9</accession>
<gene>
    <name evidence="1" type="ORF">KSF_095700</name>
</gene>
<dbReference type="AlphaFoldDB" id="A0A8J3IZA9"/>
<protein>
    <submittedName>
        <fullName evidence="1">Uncharacterized protein</fullName>
    </submittedName>
</protein>
<name>A0A8J3IZA9_9CHLR</name>
<evidence type="ECO:0000313" key="1">
    <source>
        <dbReference type="EMBL" id="GHO99522.1"/>
    </source>
</evidence>
<organism evidence="1 2">
    <name type="scientific">Reticulibacter mediterranei</name>
    <dbReference type="NCBI Taxonomy" id="2778369"/>
    <lineage>
        <taxon>Bacteria</taxon>
        <taxon>Bacillati</taxon>
        <taxon>Chloroflexota</taxon>
        <taxon>Ktedonobacteria</taxon>
        <taxon>Ktedonobacterales</taxon>
        <taxon>Reticulibacteraceae</taxon>
        <taxon>Reticulibacter</taxon>
    </lineage>
</organism>